<comment type="caution">
    <text evidence="2">The sequence shown here is derived from an EMBL/GenBank/DDBJ whole genome shotgun (WGS) entry which is preliminary data.</text>
</comment>
<protein>
    <recommendedName>
        <fullName evidence="1">JmjC domain-containing protein</fullName>
    </recommendedName>
</protein>
<dbReference type="Proteomes" id="UP001152300">
    <property type="component" value="Unassembled WGS sequence"/>
</dbReference>
<accession>A0A9X0DF65</accession>
<dbReference type="Pfam" id="PF13621">
    <property type="entry name" value="Cupin_8"/>
    <property type="match status" value="1"/>
</dbReference>
<dbReference type="Gene3D" id="2.60.120.650">
    <property type="entry name" value="Cupin"/>
    <property type="match status" value="1"/>
</dbReference>
<organism evidence="2 3">
    <name type="scientific">Sclerotinia nivalis</name>
    <dbReference type="NCBI Taxonomy" id="352851"/>
    <lineage>
        <taxon>Eukaryota</taxon>
        <taxon>Fungi</taxon>
        <taxon>Dikarya</taxon>
        <taxon>Ascomycota</taxon>
        <taxon>Pezizomycotina</taxon>
        <taxon>Leotiomycetes</taxon>
        <taxon>Helotiales</taxon>
        <taxon>Sclerotiniaceae</taxon>
        <taxon>Sclerotinia</taxon>
    </lineage>
</organism>
<dbReference type="FunFam" id="2.60.120.650:FF:000049">
    <property type="entry name" value="JmjC domain protein, putative"/>
    <property type="match status" value="1"/>
</dbReference>
<gene>
    <name evidence="2" type="ORF">OCU04_010369</name>
</gene>
<dbReference type="EMBL" id="JAPEIS010000012">
    <property type="protein sequence ID" value="KAJ8061306.1"/>
    <property type="molecule type" value="Genomic_DNA"/>
</dbReference>
<dbReference type="SUPFAM" id="SSF51197">
    <property type="entry name" value="Clavaminate synthase-like"/>
    <property type="match status" value="1"/>
</dbReference>
<feature type="domain" description="JmjC" evidence="1">
    <location>
        <begin position="184"/>
        <end position="342"/>
    </location>
</feature>
<dbReference type="PANTHER" id="PTHR12461:SF105">
    <property type="entry name" value="HYPOXIA-INDUCIBLE FACTOR 1-ALPHA INHIBITOR"/>
    <property type="match status" value="1"/>
</dbReference>
<sequence>MRLRLINIIRQSRCTQRLSSSIATHNYHSLPSVQTIDCSFDDVDLDEFRQKAFIPEKPVSLKSTNGEPSTSLGKESSIKIAGKWFVPNFWIRFANTTREEANTLVPTKYLEYFADTILPYELTVDSLDVRNQFEGFMRHYKFHVAFSEQLQQSLQPHDSKRTFYRFYAPLTLFLLATSPHHPLPLYIAQAQIADLPRELQKDLPTPKVVKEAGKGDVYAANIWMGTSTSYTPLHKDPNPNLFIQSVGKKKVRLFPPTVGRGIYQNVQQSIGASGIASIRGEEMMEGPERSLLEERVWGEGVTEEGFEVEVGPGDALFIPKGWWHSIKSLDGGINASVNWWFR</sequence>
<name>A0A9X0DF65_9HELO</name>
<dbReference type="PANTHER" id="PTHR12461">
    <property type="entry name" value="HYPOXIA-INDUCIBLE FACTOR 1 ALPHA INHIBITOR-RELATED"/>
    <property type="match status" value="1"/>
</dbReference>
<proteinExistence type="predicted"/>
<reference evidence="2" key="1">
    <citation type="submission" date="2022-11" db="EMBL/GenBank/DDBJ databases">
        <title>Genome Resource of Sclerotinia nivalis Strain SnTB1, a Plant Pathogen Isolated from American Ginseng.</title>
        <authorList>
            <person name="Fan S."/>
        </authorList>
    </citation>
    <scope>NUCLEOTIDE SEQUENCE</scope>
    <source>
        <strain evidence="2">SnTB1</strain>
    </source>
</reference>
<dbReference type="PROSITE" id="PS51184">
    <property type="entry name" value="JMJC"/>
    <property type="match status" value="1"/>
</dbReference>
<dbReference type="InterPro" id="IPR041667">
    <property type="entry name" value="Cupin_8"/>
</dbReference>
<evidence type="ECO:0000313" key="2">
    <source>
        <dbReference type="EMBL" id="KAJ8061306.1"/>
    </source>
</evidence>
<keyword evidence="3" id="KW-1185">Reference proteome</keyword>
<evidence type="ECO:0000313" key="3">
    <source>
        <dbReference type="Proteomes" id="UP001152300"/>
    </source>
</evidence>
<evidence type="ECO:0000259" key="1">
    <source>
        <dbReference type="PROSITE" id="PS51184"/>
    </source>
</evidence>
<dbReference type="InterPro" id="IPR003347">
    <property type="entry name" value="JmjC_dom"/>
</dbReference>
<dbReference type="OrthoDB" id="263283at2759"/>
<dbReference type="SMART" id="SM00558">
    <property type="entry name" value="JmjC"/>
    <property type="match status" value="1"/>
</dbReference>
<dbReference type="AlphaFoldDB" id="A0A9X0DF65"/>